<dbReference type="AlphaFoldDB" id="A0A803NIE6"/>
<reference evidence="2" key="2">
    <citation type="submission" date="2021-03" db="UniProtKB">
        <authorList>
            <consortium name="EnsemblPlants"/>
        </authorList>
    </citation>
    <scope>IDENTIFICATION</scope>
</reference>
<organism evidence="2 3">
    <name type="scientific">Cannabis sativa</name>
    <name type="common">Hemp</name>
    <name type="synonym">Marijuana</name>
    <dbReference type="NCBI Taxonomy" id="3483"/>
    <lineage>
        <taxon>Eukaryota</taxon>
        <taxon>Viridiplantae</taxon>
        <taxon>Streptophyta</taxon>
        <taxon>Embryophyta</taxon>
        <taxon>Tracheophyta</taxon>
        <taxon>Spermatophyta</taxon>
        <taxon>Magnoliopsida</taxon>
        <taxon>eudicotyledons</taxon>
        <taxon>Gunneridae</taxon>
        <taxon>Pentapetalae</taxon>
        <taxon>rosids</taxon>
        <taxon>fabids</taxon>
        <taxon>Rosales</taxon>
        <taxon>Cannabaceae</taxon>
        <taxon>Cannabis</taxon>
    </lineage>
</organism>
<dbReference type="EMBL" id="UZAU01000047">
    <property type="status" value="NOT_ANNOTATED_CDS"/>
    <property type="molecule type" value="Genomic_DNA"/>
</dbReference>
<dbReference type="Pfam" id="PF24626">
    <property type="entry name" value="SH3_Tf2-1"/>
    <property type="match status" value="1"/>
</dbReference>
<evidence type="ECO:0000259" key="1">
    <source>
        <dbReference type="Pfam" id="PF24626"/>
    </source>
</evidence>
<dbReference type="Gramene" id="evm.model.01.1760">
    <property type="protein sequence ID" value="cds.evm.model.01.1760"/>
    <property type="gene ID" value="evm.TU.01.1760"/>
</dbReference>
<dbReference type="PANTHER" id="PTHR46148">
    <property type="entry name" value="CHROMO DOMAIN-CONTAINING PROTEIN"/>
    <property type="match status" value="1"/>
</dbReference>
<evidence type="ECO:0000313" key="3">
    <source>
        <dbReference type="Proteomes" id="UP000596661"/>
    </source>
</evidence>
<evidence type="ECO:0000313" key="2">
    <source>
        <dbReference type="EnsemblPlants" id="cds.evm.model.01.1760"/>
    </source>
</evidence>
<keyword evidence="3" id="KW-1185">Reference proteome</keyword>
<proteinExistence type="predicted"/>
<name>A0A803NIE6_CANSA</name>
<dbReference type="EnsemblPlants" id="evm.model.01.1760">
    <property type="protein sequence ID" value="cds.evm.model.01.1760"/>
    <property type="gene ID" value="evm.TU.01.1760"/>
</dbReference>
<dbReference type="InterPro" id="IPR056924">
    <property type="entry name" value="SH3_Tf2-1"/>
</dbReference>
<accession>A0A803NIE6</accession>
<protein>
    <recommendedName>
        <fullName evidence="1">Tf2-1-like SH3-like domain-containing protein</fullName>
    </recommendedName>
</protein>
<feature type="domain" description="Tf2-1-like SH3-like" evidence="1">
    <location>
        <begin position="48"/>
        <end position="112"/>
    </location>
</feature>
<dbReference type="OMA" id="PCEVLAR"/>
<sequence length="118" mass="13996">MTLVSTIEEILEEQDFQIDELKMHSIRAQQKMKGSENKRQQDEQFHIGERMFVKLIPYRQKTLAARRNEKISPHYFVPCEVLARIKEVAYKLQLPVTSSIHYIFHISPLRRAHGVLQH</sequence>
<reference evidence="2" key="1">
    <citation type="submission" date="2018-11" db="EMBL/GenBank/DDBJ databases">
        <authorList>
            <person name="Grassa J C."/>
        </authorList>
    </citation>
    <scope>NUCLEOTIDE SEQUENCE [LARGE SCALE GENOMIC DNA]</scope>
</reference>
<dbReference type="Proteomes" id="UP000596661">
    <property type="component" value="Chromosome 1"/>
</dbReference>
<dbReference type="PANTHER" id="PTHR46148:SF57">
    <property type="entry name" value="OS12G0499874 PROTEIN"/>
    <property type="match status" value="1"/>
</dbReference>